<evidence type="ECO:0008006" key="2">
    <source>
        <dbReference type="Google" id="ProtNLM"/>
    </source>
</evidence>
<protein>
    <recommendedName>
        <fullName evidence="2">Response regulatory domain-containing protein</fullName>
    </recommendedName>
</protein>
<evidence type="ECO:0000313" key="1">
    <source>
        <dbReference type="EMBL" id="VAW92214.1"/>
    </source>
</evidence>
<dbReference type="EMBL" id="UOFT01000023">
    <property type="protein sequence ID" value="VAW92214.1"/>
    <property type="molecule type" value="Genomic_DNA"/>
</dbReference>
<gene>
    <name evidence="1" type="ORF">MNBD_GAMMA23-253</name>
</gene>
<dbReference type="AlphaFoldDB" id="A0A3B1AEA8"/>
<organism evidence="1">
    <name type="scientific">hydrothermal vent metagenome</name>
    <dbReference type="NCBI Taxonomy" id="652676"/>
    <lineage>
        <taxon>unclassified sequences</taxon>
        <taxon>metagenomes</taxon>
        <taxon>ecological metagenomes</taxon>
    </lineage>
</organism>
<accession>A0A3B1AEA8</accession>
<dbReference type="Gene3D" id="3.40.50.2300">
    <property type="match status" value="1"/>
</dbReference>
<reference evidence="1" key="1">
    <citation type="submission" date="2018-06" db="EMBL/GenBank/DDBJ databases">
        <authorList>
            <person name="Zhirakovskaya E."/>
        </authorList>
    </citation>
    <scope>NUCLEOTIDE SEQUENCE</scope>
</reference>
<name>A0A3B1AEA8_9ZZZZ</name>
<sequence length="131" mass="15466">MNDKTIKNKHLLSIVELGGYPDFSKIYKQYQLDVEITNSMRKAVKLIKKHTPDIIVAEFNYQSDFRDRTSNLETLLAVLQKKPQVKLIIFYEKEFAHQFERVTSRFELPFTLPFPIDEPALSEMVQRCVRN</sequence>
<proteinExistence type="predicted"/>